<gene>
    <name evidence="2" type="ORF">GCM10008906_39020</name>
</gene>
<name>A0ABN1JXG3_9CLOT</name>
<dbReference type="InterPro" id="IPR036388">
    <property type="entry name" value="WH-like_DNA-bd_sf"/>
</dbReference>
<dbReference type="Gene3D" id="1.10.10.10">
    <property type="entry name" value="Winged helix-like DNA-binding domain superfamily/Winged helix DNA-binding domain"/>
    <property type="match status" value="1"/>
</dbReference>
<feature type="region of interest" description="Disordered" evidence="1">
    <location>
        <begin position="397"/>
        <end position="425"/>
    </location>
</feature>
<comment type="caution">
    <text evidence="2">The sequence shown here is derived from an EMBL/GenBank/DDBJ whole genome shotgun (WGS) entry which is preliminary data.</text>
</comment>
<protein>
    <recommendedName>
        <fullName evidence="4">Replication protein</fullName>
    </recommendedName>
</protein>
<feature type="compositionally biased region" description="Basic residues" evidence="1">
    <location>
        <begin position="409"/>
        <end position="418"/>
    </location>
</feature>
<proteinExistence type="predicted"/>
<sequence length="469" mass="55554">MQSVKQLSIDDYTYDVLRNLPTMEVSITALIEHVSKAQNQIELLHEKDDGFITIAIKKQDKWMQYHYSKDELKENIGKILSIEGINVYLSANSFYKPFRRIENIRKLNSLYIDLDYYSLENFKNLNPEQIIWQLEKDYFKEKVPEANFIVLTGRGIAIYWLIEPVPYKALPLWNAVQKHFLKELKEIGADEKSIDSARVMRLAGSVNQKSSKLSDILVYSENRYVLREIQEEYLPVLTPYVKNPFHRSKGRNPRVVNFFTLYSLHYARLRDLVSIQKSRQGLCRNEDGSLVKTGQREFMCFLYRYWSSCYEKDKEKALQNTLEFNKEFNLPLDDAEVIRTTKSAEKAYESWLKDSPSGSYRRGGYNYKNKTLIDKLNIIDEEMQTLETIISKKEVKRRTNKRTNEHNKAKYKKQRRNKNGLTKRQQNKLERLNKIKLLKDRGYTQKEIAAELEISLRTVKYYYVQIKLS</sequence>
<dbReference type="EMBL" id="BAAACG010000023">
    <property type="protein sequence ID" value="GAA0748647.1"/>
    <property type="molecule type" value="Genomic_DNA"/>
</dbReference>
<evidence type="ECO:0000313" key="3">
    <source>
        <dbReference type="Proteomes" id="UP001501510"/>
    </source>
</evidence>
<evidence type="ECO:0000313" key="2">
    <source>
        <dbReference type="EMBL" id="GAA0748647.1"/>
    </source>
</evidence>
<organism evidence="2 3">
    <name type="scientific">Clostridium oceanicum</name>
    <dbReference type="NCBI Taxonomy" id="1543"/>
    <lineage>
        <taxon>Bacteria</taxon>
        <taxon>Bacillati</taxon>
        <taxon>Bacillota</taxon>
        <taxon>Clostridia</taxon>
        <taxon>Eubacteriales</taxon>
        <taxon>Clostridiaceae</taxon>
        <taxon>Clostridium</taxon>
    </lineage>
</organism>
<evidence type="ECO:0008006" key="4">
    <source>
        <dbReference type="Google" id="ProtNLM"/>
    </source>
</evidence>
<dbReference type="Proteomes" id="UP001501510">
    <property type="component" value="Unassembled WGS sequence"/>
</dbReference>
<dbReference type="RefSeq" id="WP_343764612.1">
    <property type="nucleotide sequence ID" value="NZ_BAAACG010000023.1"/>
</dbReference>
<dbReference type="InterPro" id="IPR016032">
    <property type="entry name" value="Sig_transdc_resp-reg_C-effctor"/>
</dbReference>
<accession>A0ABN1JXG3</accession>
<evidence type="ECO:0000256" key="1">
    <source>
        <dbReference type="SAM" id="MobiDB-lite"/>
    </source>
</evidence>
<dbReference type="SUPFAM" id="SSF46894">
    <property type="entry name" value="C-terminal effector domain of the bipartite response regulators"/>
    <property type="match status" value="1"/>
</dbReference>
<keyword evidence="3" id="KW-1185">Reference proteome</keyword>
<reference evidence="2 3" key="1">
    <citation type="journal article" date="2019" name="Int. J. Syst. Evol. Microbiol.">
        <title>The Global Catalogue of Microorganisms (GCM) 10K type strain sequencing project: providing services to taxonomists for standard genome sequencing and annotation.</title>
        <authorList>
            <consortium name="The Broad Institute Genomics Platform"/>
            <consortium name="The Broad Institute Genome Sequencing Center for Infectious Disease"/>
            <person name="Wu L."/>
            <person name="Ma J."/>
        </authorList>
    </citation>
    <scope>NUCLEOTIDE SEQUENCE [LARGE SCALE GENOMIC DNA]</scope>
    <source>
        <strain evidence="2 3">JCM 1407</strain>
    </source>
</reference>